<keyword evidence="1" id="KW-0812">Transmembrane</keyword>
<accession>A0ABV0RFR9</accession>
<evidence type="ECO:0000313" key="2">
    <source>
        <dbReference type="EMBL" id="MEQ2206453.1"/>
    </source>
</evidence>
<evidence type="ECO:0000256" key="1">
    <source>
        <dbReference type="SAM" id="Phobius"/>
    </source>
</evidence>
<keyword evidence="1" id="KW-0472">Membrane</keyword>
<feature type="non-terminal residue" evidence="2">
    <location>
        <position position="1"/>
    </location>
</feature>
<reference evidence="2 3" key="1">
    <citation type="submission" date="2021-06" db="EMBL/GenBank/DDBJ databases">
        <authorList>
            <person name="Palmer J.M."/>
        </authorList>
    </citation>
    <scope>NUCLEOTIDE SEQUENCE [LARGE SCALE GENOMIC DNA]</scope>
    <source>
        <strain evidence="2 3">XC_2019</strain>
        <tissue evidence="2">Muscle</tissue>
    </source>
</reference>
<dbReference type="EMBL" id="JAHRIN010042868">
    <property type="protein sequence ID" value="MEQ2206453.1"/>
    <property type="molecule type" value="Genomic_DNA"/>
</dbReference>
<gene>
    <name evidence="2" type="ORF">XENOCAPTIV_029496</name>
</gene>
<dbReference type="Proteomes" id="UP001434883">
    <property type="component" value="Unassembled WGS sequence"/>
</dbReference>
<sequence>VYAILMLQLFVTVGIIDVTSCQGVLFSLCIAMLLCAITISIVVPFGYVSIFYFFAGPSGSRLN</sequence>
<organism evidence="2 3">
    <name type="scientific">Xenoophorus captivus</name>
    <dbReference type="NCBI Taxonomy" id="1517983"/>
    <lineage>
        <taxon>Eukaryota</taxon>
        <taxon>Metazoa</taxon>
        <taxon>Chordata</taxon>
        <taxon>Craniata</taxon>
        <taxon>Vertebrata</taxon>
        <taxon>Euteleostomi</taxon>
        <taxon>Actinopterygii</taxon>
        <taxon>Neopterygii</taxon>
        <taxon>Teleostei</taxon>
        <taxon>Neoteleostei</taxon>
        <taxon>Acanthomorphata</taxon>
        <taxon>Ovalentaria</taxon>
        <taxon>Atherinomorphae</taxon>
        <taxon>Cyprinodontiformes</taxon>
        <taxon>Goodeidae</taxon>
        <taxon>Xenoophorus</taxon>
    </lineage>
</organism>
<protein>
    <submittedName>
        <fullName evidence="2">Uncharacterized protein</fullName>
    </submittedName>
</protein>
<proteinExistence type="predicted"/>
<keyword evidence="1" id="KW-1133">Transmembrane helix</keyword>
<keyword evidence="3" id="KW-1185">Reference proteome</keyword>
<comment type="caution">
    <text evidence="2">The sequence shown here is derived from an EMBL/GenBank/DDBJ whole genome shotgun (WGS) entry which is preliminary data.</text>
</comment>
<name>A0ABV0RFR9_9TELE</name>
<evidence type="ECO:0000313" key="3">
    <source>
        <dbReference type="Proteomes" id="UP001434883"/>
    </source>
</evidence>
<feature type="transmembrane region" description="Helical" evidence="1">
    <location>
        <begin position="31"/>
        <end position="55"/>
    </location>
</feature>